<dbReference type="InterPro" id="IPR039875">
    <property type="entry name" value="LENG1-like"/>
</dbReference>
<dbReference type="InterPro" id="IPR019339">
    <property type="entry name" value="CIR_N_dom"/>
</dbReference>
<feature type="compositionally biased region" description="Basic and acidic residues" evidence="2">
    <location>
        <begin position="344"/>
        <end position="354"/>
    </location>
</feature>
<feature type="domain" description="CBF1-interacting co-repressor CIR N-terminal" evidence="3">
    <location>
        <begin position="8"/>
        <end position="44"/>
    </location>
</feature>
<feature type="compositionally biased region" description="Basic residues" evidence="2">
    <location>
        <begin position="239"/>
        <end position="264"/>
    </location>
</feature>
<dbReference type="PANTHER" id="PTHR22093:SF0">
    <property type="entry name" value="LEUKOCYTE RECEPTOR CLUSTER MEMBER 1"/>
    <property type="match status" value="1"/>
</dbReference>
<dbReference type="OrthoDB" id="2159131at2759"/>
<evidence type="ECO:0000313" key="4">
    <source>
        <dbReference type="EMBL" id="CAH0106008.1"/>
    </source>
</evidence>
<dbReference type="AlphaFoldDB" id="A0A8J2RW61"/>
<gene>
    <name evidence="4" type="ORF">DGAL_LOCUS9156</name>
</gene>
<comment type="caution">
    <text evidence="4">The sequence shown here is derived from an EMBL/GenBank/DDBJ whole genome shotgun (WGS) entry which is preliminary data.</text>
</comment>
<organism evidence="4 5">
    <name type="scientific">Daphnia galeata</name>
    <dbReference type="NCBI Taxonomy" id="27404"/>
    <lineage>
        <taxon>Eukaryota</taxon>
        <taxon>Metazoa</taxon>
        <taxon>Ecdysozoa</taxon>
        <taxon>Arthropoda</taxon>
        <taxon>Crustacea</taxon>
        <taxon>Branchiopoda</taxon>
        <taxon>Diplostraca</taxon>
        <taxon>Cladocera</taxon>
        <taxon>Anomopoda</taxon>
        <taxon>Daphniidae</taxon>
        <taxon>Daphnia</taxon>
    </lineage>
</organism>
<feature type="compositionally biased region" description="Basic and acidic residues" evidence="2">
    <location>
        <begin position="318"/>
        <end position="327"/>
    </location>
</feature>
<keyword evidence="1" id="KW-0175">Coiled coil</keyword>
<protein>
    <recommendedName>
        <fullName evidence="3">CBF1-interacting co-repressor CIR N-terminal domain-containing protein</fullName>
    </recommendedName>
</protein>
<evidence type="ECO:0000313" key="5">
    <source>
        <dbReference type="Proteomes" id="UP000789390"/>
    </source>
</evidence>
<feature type="region of interest" description="Disordered" evidence="2">
    <location>
        <begin position="318"/>
        <end position="396"/>
    </location>
</feature>
<sequence length="396" mass="45632">MNILPKKRWHVRTKDNIARVRRDEAKAAEEEKEKQRRALLAEQETRTTILRTRARERQGLTSVLEGEPKKKEIPSTTETRYEIVIRNGACVSVPITEERNLVQFTPSGHVNFFANLEEGKQVEGVANKEHELEKKKEQEDYEKQIGLLTYLGQGSRESTGESAWYEKPSLLKTLKNQTQEDVNYKAERAKDMFDPLRVIRHYIGKPEIPKKDQAKNKCALPDLRFPAAKQEAISFSTEKRHKKKKRKSDKEKKSKKHKKDKSKRRSSDDSQPSKKKRRKTMSNSSSDESASQSSSKSSDEDSDVEKKRRLAILRAKRLQREKAERAKANKFLATVNGSAAASSSKEKDLSRSSTDDSDSDERKVKTKPKQKYHSQYNPDVAKQNQPLDSSTKYWLQ</sequence>
<dbReference type="Pfam" id="PF10197">
    <property type="entry name" value="Cir_N"/>
    <property type="match status" value="1"/>
</dbReference>
<feature type="region of interest" description="Disordered" evidence="2">
    <location>
        <begin position="231"/>
        <end position="306"/>
    </location>
</feature>
<proteinExistence type="predicted"/>
<dbReference type="SMART" id="SM01083">
    <property type="entry name" value="Cir_N"/>
    <property type="match status" value="1"/>
</dbReference>
<evidence type="ECO:0000256" key="1">
    <source>
        <dbReference type="SAM" id="Coils"/>
    </source>
</evidence>
<reference evidence="4" key="1">
    <citation type="submission" date="2021-11" db="EMBL/GenBank/DDBJ databases">
        <authorList>
            <person name="Schell T."/>
        </authorList>
    </citation>
    <scope>NUCLEOTIDE SEQUENCE</scope>
    <source>
        <strain evidence="4">M5</strain>
    </source>
</reference>
<feature type="compositionally biased region" description="Low complexity" evidence="2">
    <location>
        <begin position="282"/>
        <end position="296"/>
    </location>
</feature>
<accession>A0A8J2RW61</accession>
<name>A0A8J2RW61_9CRUS</name>
<evidence type="ECO:0000259" key="3">
    <source>
        <dbReference type="SMART" id="SM01083"/>
    </source>
</evidence>
<feature type="coiled-coil region" evidence="1">
    <location>
        <begin position="18"/>
        <end position="45"/>
    </location>
</feature>
<dbReference type="PANTHER" id="PTHR22093">
    <property type="entry name" value="LEUKOCYTE RECEPTOR CLUSTER LRC MEMBER 1"/>
    <property type="match status" value="1"/>
</dbReference>
<dbReference type="EMBL" id="CAKKLH010000212">
    <property type="protein sequence ID" value="CAH0106008.1"/>
    <property type="molecule type" value="Genomic_DNA"/>
</dbReference>
<dbReference type="Proteomes" id="UP000789390">
    <property type="component" value="Unassembled WGS sequence"/>
</dbReference>
<keyword evidence="5" id="KW-1185">Reference proteome</keyword>
<evidence type="ECO:0000256" key="2">
    <source>
        <dbReference type="SAM" id="MobiDB-lite"/>
    </source>
</evidence>
<feature type="compositionally biased region" description="Polar residues" evidence="2">
    <location>
        <begin position="373"/>
        <end position="396"/>
    </location>
</feature>